<dbReference type="Proteomes" id="UP000580839">
    <property type="component" value="Unassembled WGS sequence"/>
</dbReference>
<dbReference type="PANTHER" id="PTHR42905">
    <property type="entry name" value="PHOSPHOENOLPYRUVATE CARBOXYLASE"/>
    <property type="match status" value="1"/>
</dbReference>
<accession>A0A849SGR8</accession>
<comment type="caution">
    <text evidence="1">The sequence shown here is derived from an EMBL/GenBank/DDBJ whole genome shotgun (WGS) entry which is preliminary data.</text>
</comment>
<keyword evidence="1" id="KW-0670">Pyruvate</keyword>
<protein>
    <submittedName>
        <fullName evidence="1">Isocitrate lyase/phosphoenolpyruvate mutase family protein</fullName>
    </submittedName>
</protein>
<name>A0A849SGR8_UNCEI</name>
<keyword evidence="1" id="KW-0456">Lyase</keyword>
<dbReference type="InterPro" id="IPR040442">
    <property type="entry name" value="Pyrv_kinase-like_dom_sf"/>
</dbReference>
<dbReference type="PANTHER" id="PTHR42905:SF16">
    <property type="entry name" value="CARBOXYPHOSPHONOENOLPYRUVATE PHOSPHONOMUTASE-LIKE PROTEIN (AFU_ORTHOLOGUE AFUA_5G07230)"/>
    <property type="match status" value="1"/>
</dbReference>
<dbReference type="InterPro" id="IPR039556">
    <property type="entry name" value="ICL/PEPM"/>
</dbReference>
<dbReference type="CDD" id="cd00377">
    <property type="entry name" value="ICL_PEPM"/>
    <property type="match status" value="1"/>
</dbReference>
<sequence>MTSQSSRAAHFRELHSKRPLILPNAWDAGSARAIERAGADAIATSSAGVAWSLGRADGQRLSREQMVEVVRSIAAVVSVPVSADVEGGYGSGGPADIAETVRAVIAAGAVGVNLEDSPGRGDEALIPAPAHVERIRAARDAARAVGGDIVINARTDVFLAQVGAPETRFDEAVRRAKLYRQAGADCLFVPGVIDAETIAALVRAIDGPLNILARAGAPTLSQLGALGVARVSLGSAIALAALTAAQRAARELLEHGTYAAVTGNLTYLEANAMFEAREKDSP</sequence>
<dbReference type="GO" id="GO:0016829">
    <property type="term" value="F:lyase activity"/>
    <property type="evidence" value="ECO:0007669"/>
    <property type="project" value="UniProtKB-KW"/>
</dbReference>
<dbReference type="InterPro" id="IPR015813">
    <property type="entry name" value="Pyrv/PenolPyrv_kinase-like_dom"/>
</dbReference>
<gene>
    <name evidence="1" type="ORF">HOP12_06135</name>
</gene>
<proteinExistence type="predicted"/>
<dbReference type="Gene3D" id="6.10.250.2750">
    <property type="match status" value="1"/>
</dbReference>
<dbReference type="EMBL" id="JABFRW010000070">
    <property type="protein sequence ID" value="NOT33736.1"/>
    <property type="molecule type" value="Genomic_DNA"/>
</dbReference>
<evidence type="ECO:0000313" key="1">
    <source>
        <dbReference type="EMBL" id="NOT33736.1"/>
    </source>
</evidence>
<reference evidence="1 2" key="1">
    <citation type="submission" date="2020-04" db="EMBL/GenBank/DDBJ databases">
        <title>Metagenomic profiling of ammonia- and methane-oxidizing microorganisms in a Dutch drinking water treatment plant.</title>
        <authorList>
            <person name="Poghosyan L."/>
            <person name="Leucker S."/>
        </authorList>
    </citation>
    <scope>NUCLEOTIDE SEQUENCE [LARGE SCALE GENOMIC DNA]</scope>
    <source>
        <strain evidence="1">S-RSF-IL-03</strain>
    </source>
</reference>
<dbReference type="Pfam" id="PF13714">
    <property type="entry name" value="PEP_mutase"/>
    <property type="match status" value="1"/>
</dbReference>
<dbReference type="AlphaFoldDB" id="A0A849SGR8"/>
<evidence type="ECO:0000313" key="2">
    <source>
        <dbReference type="Proteomes" id="UP000580839"/>
    </source>
</evidence>
<organism evidence="1 2">
    <name type="scientific">Eiseniibacteriota bacterium</name>
    <dbReference type="NCBI Taxonomy" id="2212470"/>
    <lineage>
        <taxon>Bacteria</taxon>
        <taxon>Candidatus Eiseniibacteriota</taxon>
    </lineage>
</organism>
<dbReference type="SUPFAM" id="SSF51621">
    <property type="entry name" value="Phosphoenolpyruvate/pyruvate domain"/>
    <property type="match status" value="1"/>
</dbReference>
<dbReference type="Gene3D" id="3.20.20.60">
    <property type="entry name" value="Phosphoenolpyruvate-binding domains"/>
    <property type="match status" value="1"/>
</dbReference>